<dbReference type="GO" id="GO:0006011">
    <property type="term" value="P:UDP-alpha-D-glucose metabolic process"/>
    <property type="evidence" value="ECO:0007669"/>
    <property type="project" value="InterPro"/>
</dbReference>
<evidence type="ECO:0000313" key="9">
    <source>
        <dbReference type="Proteomes" id="UP000276741"/>
    </source>
</evidence>
<evidence type="ECO:0000256" key="4">
    <source>
        <dbReference type="ARBA" id="ARBA00022695"/>
    </source>
</evidence>
<dbReference type="GO" id="GO:0003983">
    <property type="term" value="F:UTP:glucose-1-phosphate uridylyltransferase activity"/>
    <property type="evidence" value="ECO:0007669"/>
    <property type="project" value="UniProtKB-EC"/>
</dbReference>
<keyword evidence="9" id="KW-1185">Reference proteome</keyword>
<keyword evidence="4" id="KW-0548">Nucleotidyltransferase</keyword>
<accession>A0A348B5P6</accession>
<gene>
    <name evidence="8" type="ORF">GCM10007116_08130</name>
    <name evidence="7" type="ORF">HS1genome_1887</name>
</gene>
<dbReference type="AlphaFoldDB" id="A0A348B5P6"/>
<name>A0A348B5P6_9CREN</name>
<reference evidence="7" key="3">
    <citation type="journal article" date="2019" name="BMC Res. Notes">
        <title>Complete genome sequence of the Sulfodiicoccus acidiphilus strain HS-1T, the first crenarchaeon that lacks polB3, isolated from an acidic hot spring in Ohwaku-dani, Hakone, Japan.</title>
        <authorList>
            <person name="Sakai H.D."/>
            <person name="Kurosawa N."/>
        </authorList>
    </citation>
    <scope>NUCLEOTIDE SEQUENCE</scope>
    <source>
        <strain evidence="7">HS-1</strain>
    </source>
</reference>
<dbReference type="InterPro" id="IPR005835">
    <property type="entry name" value="NTP_transferase_dom"/>
</dbReference>
<dbReference type="GeneID" id="38667359"/>
<dbReference type="PANTHER" id="PTHR43197:SF1">
    <property type="entry name" value="UTP--GLUCOSE-1-PHOSPHATE URIDYLYLTRANSFERASE"/>
    <property type="match status" value="1"/>
</dbReference>
<dbReference type="InterPro" id="IPR029044">
    <property type="entry name" value="Nucleotide-diphossugar_trans"/>
</dbReference>
<dbReference type="RefSeq" id="WP_126450723.1">
    <property type="nucleotide sequence ID" value="NZ_AP018553.1"/>
</dbReference>
<evidence type="ECO:0000256" key="2">
    <source>
        <dbReference type="ARBA" id="ARBA00012415"/>
    </source>
</evidence>
<dbReference type="EMBL" id="BMQS01000006">
    <property type="protein sequence ID" value="GGT92731.1"/>
    <property type="molecule type" value="Genomic_DNA"/>
</dbReference>
<evidence type="ECO:0000313" key="7">
    <source>
        <dbReference type="EMBL" id="BBD73498.1"/>
    </source>
</evidence>
<dbReference type="Proteomes" id="UP000616143">
    <property type="component" value="Unassembled WGS sequence"/>
</dbReference>
<reference evidence="9" key="2">
    <citation type="submission" date="2018-04" db="EMBL/GenBank/DDBJ databases">
        <title>Complete genome sequence of Sulfodiicoccus acidiphilus strain HS-1.</title>
        <authorList>
            <person name="Sakai H.D."/>
            <person name="Kurosawa N."/>
        </authorList>
    </citation>
    <scope>NUCLEOTIDE SEQUENCE [LARGE SCALE GENOMIC DNA]</scope>
    <source>
        <strain evidence="9">HS-1</strain>
    </source>
</reference>
<evidence type="ECO:0000256" key="1">
    <source>
        <dbReference type="ARBA" id="ARBA00006890"/>
    </source>
</evidence>
<comment type="catalytic activity">
    <reaction evidence="5">
        <text>alpha-D-glucose 1-phosphate + UTP + H(+) = UDP-alpha-D-glucose + diphosphate</text>
        <dbReference type="Rhea" id="RHEA:19889"/>
        <dbReference type="ChEBI" id="CHEBI:15378"/>
        <dbReference type="ChEBI" id="CHEBI:33019"/>
        <dbReference type="ChEBI" id="CHEBI:46398"/>
        <dbReference type="ChEBI" id="CHEBI:58601"/>
        <dbReference type="ChEBI" id="CHEBI:58885"/>
        <dbReference type="EC" id="2.7.7.9"/>
    </reaction>
</comment>
<sequence length="252" mass="28615">MQAVITAAGLGTRMLPASKEIPKEMLPIPVDGQLKPVIQVIFEQLHDAGVRDFLIVVGRGKRVIEDYFTPDGNFLDYLESRGKLRQAANLRDFYSRVESSNVAFVNQPQPRGFGDAVLRAEPYVEDRFLVVGADTVVGELPLERMSVNSFLVTRVEDPRPYGVVVVREETVVELEEKPVNPKSNVVVVPYYEFDREVFRALRRVEPEDELQLTDAIRLLLREGVQFRAVEVGKVYDLGNMEGYLDYLRKSLK</sequence>
<proteinExistence type="inferred from homology"/>
<dbReference type="PANTHER" id="PTHR43197">
    <property type="entry name" value="UTP--GLUCOSE-1-PHOSPHATE URIDYLYLTRANSFERASE"/>
    <property type="match status" value="1"/>
</dbReference>
<protein>
    <recommendedName>
        <fullName evidence="2">UTP--glucose-1-phosphate uridylyltransferase</fullName>
        <ecNumber evidence="2">2.7.7.9</ecNumber>
    </recommendedName>
</protein>
<evidence type="ECO:0000256" key="3">
    <source>
        <dbReference type="ARBA" id="ARBA00022679"/>
    </source>
</evidence>
<feature type="domain" description="Nucleotidyl transferase" evidence="6">
    <location>
        <begin position="3"/>
        <end position="249"/>
    </location>
</feature>
<dbReference type="SUPFAM" id="SSF53448">
    <property type="entry name" value="Nucleotide-diphospho-sugar transferases"/>
    <property type="match status" value="1"/>
</dbReference>
<reference evidence="8" key="1">
    <citation type="journal article" date="2014" name="Int. J. Syst. Evol. Microbiol.">
        <title>Complete genome sequence of Corynebacterium casei LMG S-19264T (=DSM 44701T), isolated from a smear-ripened cheese.</title>
        <authorList>
            <consortium name="US DOE Joint Genome Institute (JGI-PGF)"/>
            <person name="Walter F."/>
            <person name="Albersmeier A."/>
            <person name="Kalinowski J."/>
            <person name="Ruckert C."/>
        </authorList>
    </citation>
    <scope>NUCLEOTIDE SEQUENCE</scope>
    <source>
        <strain evidence="8">JCM 31740</strain>
    </source>
</reference>
<dbReference type="KEGG" id="sacd:HS1genome_1887"/>
<dbReference type="Pfam" id="PF00483">
    <property type="entry name" value="NTP_transferase"/>
    <property type="match status" value="1"/>
</dbReference>
<dbReference type="Gene3D" id="3.90.550.10">
    <property type="entry name" value="Spore Coat Polysaccharide Biosynthesis Protein SpsA, Chain A"/>
    <property type="match status" value="1"/>
</dbReference>
<dbReference type="EMBL" id="AP018553">
    <property type="protein sequence ID" value="BBD73498.1"/>
    <property type="molecule type" value="Genomic_DNA"/>
</dbReference>
<evidence type="ECO:0000256" key="5">
    <source>
        <dbReference type="ARBA" id="ARBA00048128"/>
    </source>
</evidence>
<organism evidence="7 9">
    <name type="scientific">Sulfodiicoccus acidiphilus</name>
    <dbReference type="NCBI Taxonomy" id="1670455"/>
    <lineage>
        <taxon>Archaea</taxon>
        <taxon>Thermoproteota</taxon>
        <taxon>Thermoprotei</taxon>
        <taxon>Sulfolobales</taxon>
        <taxon>Sulfolobaceae</taxon>
        <taxon>Sulfodiicoccus</taxon>
    </lineage>
</organism>
<reference evidence="8" key="4">
    <citation type="submission" date="2020-09" db="EMBL/GenBank/DDBJ databases">
        <authorList>
            <person name="Sun Q."/>
            <person name="Ohkuma M."/>
        </authorList>
    </citation>
    <scope>NUCLEOTIDE SEQUENCE</scope>
    <source>
        <strain evidence="8">JCM 31740</strain>
    </source>
</reference>
<evidence type="ECO:0000313" key="8">
    <source>
        <dbReference type="EMBL" id="GGT92731.1"/>
    </source>
</evidence>
<dbReference type="Proteomes" id="UP000276741">
    <property type="component" value="Chromosome"/>
</dbReference>
<evidence type="ECO:0000259" key="6">
    <source>
        <dbReference type="Pfam" id="PF00483"/>
    </source>
</evidence>
<dbReference type="InterPro" id="IPR005771">
    <property type="entry name" value="GalU_uridylyltTrfase_bac/arc"/>
</dbReference>
<dbReference type="EC" id="2.7.7.9" evidence="2"/>
<dbReference type="OrthoDB" id="15372at2157"/>
<keyword evidence="3" id="KW-0808">Transferase</keyword>
<comment type="similarity">
    <text evidence="1">Belongs to the UDPGP type 2 family.</text>
</comment>